<keyword evidence="3" id="KW-1185">Reference proteome</keyword>
<dbReference type="Pfam" id="PF07727">
    <property type="entry name" value="RVT_2"/>
    <property type="match status" value="1"/>
</dbReference>
<gene>
    <name evidence="2" type="ORF">RJ640_022262</name>
</gene>
<feature type="domain" description="Reverse transcriptase Ty1/copia-type" evidence="1">
    <location>
        <begin position="161"/>
        <end position="227"/>
    </location>
</feature>
<protein>
    <recommendedName>
        <fullName evidence="1">Reverse transcriptase Ty1/copia-type domain-containing protein</fullName>
    </recommendedName>
</protein>
<dbReference type="InterPro" id="IPR013103">
    <property type="entry name" value="RVT_2"/>
</dbReference>
<reference evidence="2" key="1">
    <citation type="submission" date="2022-12" db="EMBL/GenBank/DDBJ databases">
        <title>Draft genome assemblies for two species of Escallonia (Escalloniales).</title>
        <authorList>
            <person name="Chanderbali A."/>
            <person name="Dervinis C."/>
            <person name="Anghel I."/>
            <person name="Soltis D."/>
            <person name="Soltis P."/>
            <person name="Zapata F."/>
        </authorList>
    </citation>
    <scope>NUCLEOTIDE SEQUENCE</scope>
    <source>
        <strain evidence="2">UCBG92.1500</strain>
        <tissue evidence="2">Leaf</tissue>
    </source>
</reference>
<evidence type="ECO:0000313" key="3">
    <source>
        <dbReference type="Proteomes" id="UP001187471"/>
    </source>
</evidence>
<dbReference type="CDD" id="cd09272">
    <property type="entry name" value="RNase_HI_RT_Ty1"/>
    <property type="match status" value="1"/>
</dbReference>
<dbReference type="Proteomes" id="UP001187471">
    <property type="component" value="Unassembled WGS sequence"/>
</dbReference>
<evidence type="ECO:0000313" key="2">
    <source>
        <dbReference type="EMBL" id="KAK2987230.1"/>
    </source>
</evidence>
<organism evidence="2 3">
    <name type="scientific">Escallonia rubra</name>
    <dbReference type="NCBI Taxonomy" id="112253"/>
    <lineage>
        <taxon>Eukaryota</taxon>
        <taxon>Viridiplantae</taxon>
        <taxon>Streptophyta</taxon>
        <taxon>Embryophyta</taxon>
        <taxon>Tracheophyta</taxon>
        <taxon>Spermatophyta</taxon>
        <taxon>Magnoliopsida</taxon>
        <taxon>eudicotyledons</taxon>
        <taxon>Gunneridae</taxon>
        <taxon>Pentapetalae</taxon>
        <taxon>asterids</taxon>
        <taxon>campanulids</taxon>
        <taxon>Escalloniales</taxon>
        <taxon>Escalloniaceae</taxon>
        <taxon>Escallonia</taxon>
    </lineage>
</organism>
<dbReference type="AlphaFoldDB" id="A0AA88RQT9"/>
<dbReference type="EMBL" id="JAVXUO010001006">
    <property type="protein sequence ID" value="KAK2987230.1"/>
    <property type="molecule type" value="Genomic_DNA"/>
</dbReference>
<evidence type="ECO:0000259" key="1">
    <source>
        <dbReference type="Pfam" id="PF07727"/>
    </source>
</evidence>
<accession>A0AA88RQT9</accession>
<sequence>MASTTIIADLAKVEKLDGNNYDIWHCKIQYLLNEHVVLETITHSMTMPEKVDTAQHKRKMQAIRIGRRIIEMAPNVKMVEHLRKMCIMIRDLKATCNNLSDEQQILALLRSLPDSWDQMKLTVMHTEMQGFYVHRKRLDKAHKNGDGESCKEKGVESTMIEEDHCAYTKRFGKSFTILTFYVDDFLLAGNDMWMIIATKEWLSSNFDMRNMGEIDYVFGLKILRDCSKKLLVEIVPHAADPEIIYCDSMTALGYVKNPKYHGKMKHIETRYHFILDTIAHGELLLEHVPTIRMVADPTKPLARDPFLHHVKSLVLRRV</sequence>
<proteinExistence type="predicted"/>
<name>A0AA88RQT9_9ASTE</name>
<comment type="caution">
    <text evidence="2">The sequence shown here is derived from an EMBL/GenBank/DDBJ whole genome shotgun (WGS) entry which is preliminary data.</text>
</comment>